<accession>A0A8H7NUB9</accession>
<evidence type="ECO:0000313" key="2">
    <source>
        <dbReference type="Proteomes" id="UP000639403"/>
    </source>
</evidence>
<gene>
    <name evidence="1" type="ORF">IEO21_09431</name>
</gene>
<name>A0A8H7NUB9_9APHY</name>
<dbReference type="EMBL" id="JADOXO010000448">
    <property type="protein sequence ID" value="KAF9804288.1"/>
    <property type="molecule type" value="Genomic_DNA"/>
</dbReference>
<organism evidence="1 2">
    <name type="scientific">Rhodonia placenta</name>
    <dbReference type="NCBI Taxonomy" id="104341"/>
    <lineage>
        <taxon>Eukaryota</taxon>
        <taxon>Fungi</taxon>
        <taxon>Dikarya</taxon>
        <taxon>Basidiomycota</taxon>
        <taxon>Agaricomycotina</taxon>
        <taxon>Agaricomycetes</taxon>
        <taxon>Polyporales</taxon>
        <taxon>Adustoporiaceae</taxon>
        <taxon>Rhodonia</taxon>
    </lineage>
</organism>
<sequence>MYVPHAIVPYGHR</sequence>
<proteinExistence type="predicted"/>
<comment type="caution">
    <text evidence="1">The sequence shown here is derived from an EMBL/GenBank/DDBJ whole genome shotgun (WGS) entry which is preliminary data.</text>
</comment>
<dbReference type="Proteomes" id="UP000639403">
    <property type="component" value="Unassembled WGS sequence"/>
</dbReference>
<protein>
    <submittedName>
        <fullName evidence="1">Uncharacterized protein</fullName>
    </submittedName>
</protein>
<reference evidence="1" key="1">
    <citation type="submission" date="2020-11" db="EMBL/GenBank/DDBJ databases">
        <authorList>
            <person name="Koelle M."/>
            <person name="Horta M.A.C."/>
            <person name="Nowrousian M."/>
            <person name="Ohm R.A."/>
            <person name="Benz P."/>
            <person name="Pilgard A."/>
        </authorList>
    </citation>
    <scope>NUCLEOTIDE SEQUENCE</scope>
    <source>
        <strain evidence="1">FPRL280</strain>
    </source>
</reference>
<reference evidence="1" key="2">
    <citation type="journal article" name="Front. Microbiol.">
        <title>Degradative Capacity of Two Strains of Rhodonia placenta: From Phenotype to Genotype.</title>
        <authorList>
            <person name="Kolle M."/>
            <person name="Horta M.A.C."/>
            <person name="Nowrousian M."/>
            <person name="Ohm R.A."/>
            <person name="Benz J.P."/>
            <person name="Pilgard A."/>
        </authorList>
    </citation>
    <scope>NUCLEOTIDE SEQUENCE</scope>
    <source>
        <strain evidence="1">FPRL280</strain>
    </source>
</reference>
<evidence type="ECO:0000313" key="1">
    <source>
        <dbReference type="EMBL" id="KAF9804288.1"/>
    </source>
</evidence>